<dbReference type="RefSeq" id="WP_133608528.1">
    <property type="nucleotide sequence ID" value="NZ_SNXW01000004.1"/>
</dbReference>
<reference evidence="1 2" key="1">
    <citation type="submission" date="2019-03" db="EMBL/GenBank/DDBJ databases">
        <title>Genomic Encyclopedia of Type Strains, Phase IV (KMG-IV): sequencing the most valuable type-strain genomes for metagenomic binning, comparative biology and taxonomic classification.</title>
        <authorList>
            <person name="Goeker M."/>
        </authorList>
    </citation>
    <scope>NUCLEOTIDE SEQUENCE [LARGE SCALE GENOMIC DNA]</scope>
    <source>
        <strain evidence="1 2">DSM 11901</strain>
    </source>
</reference>
<name>A0A4R6RCA5_9BURK</name>
<organism evidence="1 2">
    <name type="scientific">Aquabacterium commune</name>
    <dbReference type="NCBI Taxonomy" id="70586"/>
    <lineage>
        <taxon>Bacteria</taxon>
        <taxon>Pseudomonadati</taxon>
        <taxon>Pseudomonadota</taxon>
        <taxon>Betaproteobacteria</taxon>
        <taxon>Burkholderiales</taxon>
        <taxon>Aquabacterium</taxon>
    </lineage>
</organism>
<dbReference type="OrthoDB" id="9769734at2"/>
<proteinExistence type="predicted"/>
<dbReference type="Pfam" id="PF08665">
    <property type="entry name" value="PglZ"/>
    <property type="match status" value="1"/>
</dbReference>
<dbReference type="InterPro" id="IPR014060">
    <property type="entry name" value="PglZ"/>
</dbReference>
<evidence type="ECO:0000313" key="1">
    <source>
        <dbReference type="EMBL" id="TDP83780.1"/>
    </source>
</evidence>
<sequence length="868" mass="94961">MNLQRISESLSACYTSHRVVFWHDADAEFASQLDALELPGVQVLKLDHESAIKVKRQIEADVHHAWLLYSNQEAPVPDADWLLDVRLRSKSFRADTASMLLEDLGLATLTLLPHLKLRSKFLRAKDRVERLKRLTLPGDDAEAIDRKMMAVLLRTDESDSLALAMRLLHAVWVPGEAGLQEDSKAWQEVVGQELDTAFWILMRMNLGYEAEVPSLKDLLIRILVTDFVRGLNVPCPAALAHLVLPNKVLAANASVMAGRWRGDLNLHKSYADVSAAVASTLNLADLLAALQPEDLADTVTFAVVEQRILGVLKQRIIGQGGAVLSGLRPLIARRRDGPWVSQVMAGASEQSKALSACYDALEAAAEFMSLKEQNAGGLSFVDAADAVDRYRSQLYGFDQLYRRFHRAAGLVEPTGWAVLHELKGAIEDAYSGWFMPQLSSAWGKVVEGGDGQLNLSALAGIPKQQNFFADKVSGALKSGVKRVFVLISDAFRYEAGEELVHLINGTNRLKAQLDAMVGVLPSYTSLGMAALLPHETLSYKPDGSVLVDGLPTSTLEARSAVLDRHAGMAVKADDLLALGKEKGRELVKAHQVVYVYHDRIDLLGDKQASEGQTFDAVADTLTELQAVVSHIINNLNGSMVLLTADHGFIYQESALDGADKAALGEKPDGTVKAKKRYLIGRDLPANSKAWQGNTSVTAGTVPGDGSMDFWVPKGTMRFHFAGGARFVHGSAMPQELIVPLITIRSSEAATAKTRMVGISLLGSSNKVVTNTQRFEFIQSEAVSTRVQARSVLVSLRDGQDLISDEQALTLDSTSTSMNDWVRQVFLTVRSGNYDRTRDYFLVVREATPPYVEVLRAPVRIDLAFTNDF</sequence>
<comment type="caution">
    <text evidence="1">The sequence shown here is derived from an EMBL/GenBank/DDBJ whole genome shotgun (WGS) entry which is preliminary data.</text>
</comment>
<dbReference type="Proteomes" id="UP000294593">
    <property type="component" value="Unassembled WGS sequence"/>
</dbReference>
<dbReference type="EMBL" id="SNXW01000004">
    <property type="protein sequence ID" value="TDP83780.1"/>
    <property type="molecule type" value="Genomic_DNA"/>
</dbReference>
<dbReference type="AlphaFoldDB" id="A0A4R6RCA5"/>
<gene>
    <name evidence="1" type="ORF">EV672_104161</name>
</gene>
<evidence type="ECO:0000313" key="2">
    <source>
        <dbReference type="Proteomes" id="UP000294593"/>
    </source>
</evidence>
<dbReference type="NCBIfam" id="TIGR02687">
    <property type="entry name" value="BREX-1 system phosphatase PglZ type A"/>
    <property type="match status" value="1"/>
</dbReference>
<keyword evidence="2" id="KW-1185">Reference proteome</keyword>
<protein>
    <submittedName>
        <fullName evidence="1">Uncharacterized protein (TIGR02687 family)</fullName>
    </submittedName>
</protein>
<accession>A0A4R6RCA5</accession>